<name>A0A2H0TK41_9BACT</name>
<accession>A0A2H0TK41</accession>
<dbReference type="AlphaFoldDB" id="A0A2H0TK41"/>
<gene>
    <name evidence="2" type="ORF">COU41_01195</name>
</gene>
<dbReference type="InterPro" id="IPR004860">
    <property type="entry name" value="LAGLIDADG_dom"/>
</dbReference>
<dbReference type="Proteomes" id="UP000237006">
    <property type="component" value="Unassembled WGS sequence"/>
</dbReference>
<evidence type="ECO:0000313" key="2">
    <source>
        <dbReference type="EMBL" id="PIR71999.1"/>
    </source>
</evidence>
<dbReference type="SUPFAM" id="SSF55608">
    <property type="entry name" value="Homing endonucleases"/>
    <property type="match status" value="1"/>
</dbReference>
<reference evidence="3" key="1">
    <citation type="submission" date="2017-09" db="EMBL/GenBank/DDBJ databases">
        <title>Depth-based differentiation of microbial function through sediment-hosted aquifers and enrichment of novel symbionts in the deep terrestrial subsurface.</title>
        <authorList>
            <person name="Probst A.J."/>
            <person name="Ladd B."/>
            <person name="Jarett J.K."/>
            <person name="Geller-Mcgrath D.E."/>
            <person name="Sieber C.M.K."/>
            <person name="Emerson J.B."/>
            <person name="Anantharaman K."/>
            <person name="Thomas B.C."/>
            <person name="Malmstrom R."/>
            <person name="Stieglmeier M."/>
            <person name="Klingl A."/>
            <person name="Woyke T."/>
            <person name="Ryan C.M."/>
            <person name="Banfield J.F."/>
        </authorList>
    </citation>
    <scope>NUCLEOTIDE SEQUENCE [LARGE SCALE GENOMIC DNA]</scope>
</reference>
<organism evidence="2 3">
    <name type="scientific">Candidatus Nealsonbacteria bacterium CG10_big_fil_rev_8_21_14_0_10_36_228</name>
    <dbReference type="NCBI Taxonomy" id="1974708"/>
    <lineage>
        <taxon>Bacteria</taxon>
        <taxon>Candidatus Nealsoniibacteriota</taxon>
    </lineage>
</organism>
<feature type="domain" description="Homing endonuclease LAGLIDADG" evidence="1">
    <location>
        <begin position="114"/>
        <end position="189"/>
    </location>
</feature>
<sequence>MKYINLKIPEHSYFFGFVQTDGTLGKPFIKREKGKLEIELGERDKDILKSFKKLFPTIYHPIRARDRDTNFKKNYRSYTLTICDMRFRSEINKLGVPYGKKSWIVSPPKAKFCERDYIRGLIDGDGSVGITEKGLPFVGISVKSEKLKNYLCKVIEKNLEERKRLSRNKRDNIYNIMLNREKAQKFIKYLYYSGCLALKRKLKKAQEALSWKRPEALKRIFKNFWEPWEDKYILSHSLEESCNRLKRTERSIKMRIWRLKNHKAPYLRACLNSIEII</sequence>
<dbReference type="InterPro" id="IPR027434">
    <property type="entry name" value="Homing_endonucl"/>
</dbReference>
<protein>
    <recommendedName>
        <fullName evidence="1">Homing endonuclease LAGLIDADG domain-containing protein</fullName>
    </recommendedName>
</protein>
<comment type="caution">
    <text evidence="2">The sequence shown here is derived from an EMBL/GenBank/DDBJ whole genome shotgun (WGS) entry which is preliminary data.</text>
</comment>
<evidence type="ECO:0000313" key="3">
    <source>
        <dbReference type="Proteomes" id="UP000237006"/>
    </source>
</evidence>
<dbReference type="GO" id="GO:0004519">
    <property type="term" value="F:endonuclease activity"/>
    <property type="evidence" value="ECO:0007669"/>
    <property type="project" value="InterPro"/>
</dbReference>
<dbReference type="EMBL" id="PFCI01000028">
    <property type="protein sequence ID" value="PIR71999.1"/>
    <property type="molecule type" value="Genomic_DNA"/>
</dbReference>
<dbReference type="Pfam" id="PF14528">
    <property type="entry name" value="LAGLIDADG_3"/>
    <property type="match status" value="1"/>
</dbReference>
<proteinExistence type="predicted"/>
<evidence type="ECO:0000259" key="1">
    <source>
        <dbReference type="Pfam" id="PF14528"/>
    </source>
</evidence>
<dbReference type="Gene3D" id="3.10.28.10">
    <property type="entry name" value="Homing endonucleases"/>
    <property type="match status" value="1"/>
</dbReference>